<dbReference type="Gene3D" id="3.30.460.10">
    <property type="entry name" value="Beta Polymerase, domain 2"/>
    <property type="match status" value="1"/>
</dbReference>
<evidence type="ECO:0000256" key="6">
    <source>
        <dbReference type="ARBA" id="ARBA00022741"/>
    </source>
</evidence>
<dbReference type="CDD" id="cd05403">
    <property type="entry name" value="NT_KNTase_like"/>
    <property type="match status" value="1"/>
</dbReference>
<dbReference type="AlphaFoldDB" id="A0A5M8QLN7"/>
<evidence type="ECO:0000256" key="1">
    <source>
        <dbReference type="ARBA" id="ARBA00001946"/>
    </source>
</evidence>
<proteinExistence type="inferred from homology"/>
<comment type="similarity">
    <text evidence="9">Belongs to the MntA antitoxin family.</text>
</comment>
<reference evidence="11 13" key="2">
    <citation type="submission" date="2019-09" db="EMBL/GenBank/DDBJ databases">
        <title>A bacterium isolated from glacier soil.</title>
        <authorList>
            <person name="Liu Q."/>
        </authorList>
    </citation>
    <scope>NUCLEOTIDE SEQUENCE [LARGE SCALE GENOMIC DNA]</scope>
    <source>
        <strain evidence="11 13">MDT1-10-3</strain>
    </source>
</reference>
<dbReference type="GO" id="GO:0016779">
    <property type="term" value="F:nucleotidyltransferase activity"/>
    <property type="evidence" value="ECO:0007669"/>
    <property type="project" value="UniProtKB-KW"/>
</dbReference>
<organism evidence="11 13">
    <name type="scientific">Rufibacter glacialis</name>
    <dbReference type="NCBI Taxonomy" id="1259555"/>
    <lineage>
        <taxon>Bacteria</taxon>
        <taxon>Pseudomonadati</taxon>
        <taxon>Bacteroidota</taxon>
        <taxon>Cytophagia</taxon>
        <taxon>Cytophagales</taxon>
        <taxon>Hymenobacteraceae</taxon>
        <taxon>Rufibacter</taxon>
    </lineage>
</organism>
<feature type="domain" description="Polymerase nucleotidyl transferase" evidence="10">
    <location>
        <begin position="8"/>
        <end position="92"/>
    </location>
</feature>
<evidence type="ECO:0000256" key="3">
    <source>
        <dbReference type="ARBA" id="ARBA00022679"/>
    </source>
</evidence>
<keyword evidence="6" id="KW-0547">Nucleotide-binding</keyword>
<accession>A0A5M8QLN7</accession>
<dbReference type="GO" id="GO:0046872">
    <property type="term" value="F:metal ion binding"/>
    <property type="evidence" value="ECO:0007669"/>
    <property type="project" value="UniProtKB-KW"/>
</dbReference>
<reference evidence="11 13" key="1">
    <citation type="submission" date="2019-07" db="EMBL/GenBank/DDBJ databases">
        <authorList>
            <person name="Qu J.-H."/>
        </authorList>
    </citation>
    <scope>NUCLEOTIDE SEQUENCE [LARGE SCALE GENOMIC DNA]</scope>
    <source>
        <strain evidence="11 13">MDT1-10-3</strain>
    </source>
</reference>
<evidence type="ECO:0000313" key="12">
    <source>
        <dbReference type="EMBL" id="MFA1772193.1"/>
    </source>
</evidence>
<evidence type="ECO:0000256" key="5">
    <source>
        <dbReference type="ARBA" id="ARBA00022723"/>
    </source>
</evidence>
<dbReference type="EMBL" id="JBGOGF010000006">
    <property type="protein sequence ID" value="MFA1772193.1"/>
    <property type="molecule type" value="Genomic_DNA"/>
</dbReference>
<evidence type="ECO:0000313" key="11">
    <source>
        <dbReference type="EMBL" id="KAA6437137.1"/>
    </source>
</evidence>
<dbReference type="InterPro" id="IPR052038">
    <property type="entry name" value="Type-VII_TA_antitoxin"/>
</dbReference>
<comment type="cofactor">
    <cofactor evidence="1">
        <name>Mg(2+)</name>
        <dbReference type="ChEBI" id="CHEBI:18420"/>
    </cofactor>
</comment>
<evidence type="ECO:0000313" key="14">
    <source>
        <dbReference type="Proteomes" id="UP001570846"/>
    </source>
</evidence>
<sequence length="97" mass="11387">MELTEQELEKIREYFKEQPVLNAYLFGSYARGEADADSDIDLLVDLDYSTQIGYKFFGMHQDLQRLLQRKVDVVPSDGVSRHLRPFIEKDKKLIYAK</sequence>
<dbReference type="PANTHER" id="PTHR33571:SF12">
    <property type="entry name" value="BSL3053 PROTEIN"/>
    <property type="match status" value="1"/>
</dbReference>
<gene>
    <name evidence="12" type="ORF">ACD591_12910</name>
    <name evidence="11" type="ORF">FOE74_01165</name>
</gene>
<keyword evidence="3 11" id="KW-0808">Transferase</keyword>
<comment type="caution">
    <text evidence="11">The sequence shown here is derived from an EMBL/GenBank/DDBJ whole genome shotgun (WGS) entry which is preliminary data.</text>
</comment>
<keyword evidence="4" id="KW-0548">Nucleotidyltransferase</keyword>
<dbReference type="Pfam" id="PF01909">
    <property type="entry name" value="NTP_transf_2"/>
    <property type="match status" value="1"/>
</dbReference>
<protein>
    <submittedName>
        <fullName evidence="11 12">Nucleotidyltransferase</fullName>
    </submittedName>
</protein>
<evidence type="ECO:0000256" key="9">
    <source>
        <dbReference type="ARBA" id="ARBA00038276"/>
    </source>
</evidence>
<reference evidence="12 14" key="3">
    <citation type="submission" date="2024-08" db="EMBL/GenBank/DDBJ databases">
        <authorList>
            <person name="Wei W."/>
        </authorList>
    </citation>
    <scope>NUCLEOTIDE SEQUENCE [LARGE SCALE GENOMIC DNA]</scope>
    <source>
        <strain evidence="12 14">XU2</strain>
    </source>
</reference>
<keyword evidence="14" id="KW-1185">Reference proteome</keyword>
<evidence type="ECO:0000313" key="13">
    <source>
        <dbReference type="Proteomes" id="UP000323866"/>
    </source>
</evidence>
<dbReference type="EMBL" id="VKKZ01000010">
    <property type="protein sequence ID" value="KAA6437137.1"/>
    <property type="molecule type" value="Genomic_DNA"/>
</dbReference>
<dbReference type="Proteomes" id="UP001570846">
    <property type="component" value="Unassembled WGS sequence"/>
</dbReference>
<dbReference type="GO" id="GO:0005524">
    <property type="term" value="F:ATP binding"/>
    <property type="evidence" value="ECO:0007669"/>
    <property type="project" value="UniProtKB-KW"/>
</dbReference>
<dbReference type="Proteomes" id="UP000323866">
    <property type="component" value="Unassembled WGS sequence"/>
</dbReference>
<keyword evidence="5" id="KW-0479">Metal-binding</keyword>
<evidence type="ECO:0000256" key="8">
    <source>
        <dbReference type="ARBA" id="ARBA00022842"/>
    </source>
</evidence>
<dbReference type="RefSeq" id="WP_149096778.1">
    <property type="nucleotide sequence ID" value="NZ_BMMG01000001.1"/>
</dbReference>
<keyword evidence="8" id="KW-0460">Magnesium</keyword>
<evidence type="ECO:0000256" key="7">
    <source>
        <dbReference type="ARBA" id="ARBA00022840"/>
    </source>
</evidence>
<dbReference type="InterPro" id="IPR043519">
    <property type="entry name" value="NT_sf"/>
</dbReference>
<keyword evidence="2" id="KW-1277">Toxin-antitoxin system</keyword>
<keyword evidence="7" id="KW-0067">ATP-binding</keyword>
<evidence type="ECO:0000256" key="4">
    <source>
        <dbReference type="ARBA" id="ARBA00022695"/>
    </source>
</evidence>
<name>A0A5M8QLN7_9BACT</name>
<dbReference type="PANTHER" id="PTHR33571">
    <property type="entry name" value="SSL8005 PROTEIN"/>
    <property type="match status" value="1"/>
</dbReference>
<evidence type="ECO:0000256" key="2">
    <source>
        <dbReference type="ARBA" id="ARBA00022649"/>
    </source>
</evidence>
<dbReference type="InterPro" id="IPR002934">
    <property type="entry name" value="Polymerase_NTP_transf_dom"/>
</dbReference>
<dbReference type="SUPFAM" id="SSF81301">
    <property type="entry name" value="Nucleotidyltransferase"/>
    <property type="match status" value="1"/>
</dbReference>
<evidence type="ECO:0000259" key="10">
    <source>
        <dbReference type="Pfam" id="PF01909"/>
    </source>
</evidence>
<dbReference type="OrthoDB" id="798692at2"/>